<reference evidence="1 2" key="1">
    <citation type="submission" date="2019-04" db="EMBL/GenBank/DDBJ databases">
        <authorList>
            <person name="Hwang J.C."/>
        </authorList>
    </citation>
    <scope>NUCLEOTIDE SEQUENCE [LARGE SCALE GENOMIC DNA]</scope>
    <source>
        <strain evidence="1 2">IMCC35002</strain>
    </source>
</reference>
<evidence type="ECO:0000313" key="1">
    <source>
        <dbReference type="EMBL" id="TKB51702.1"/>
    </source>
</evidence>
<accession>A0A4V6WMR2</accession>
<proteinExistence type="predicted"/>
<dbReference type="EMBL" id="SWCJ01000018">
    <property type="protein sequence ID" value="TKB51702.1"/>
    <property type="molecule type" value="Genomic_DNA"/>
</dbReference>
<dbReference type="AlphaFoldDB" id="A0A4V6WMR2"/>
<dbReference type="Proteomes" id="UP000305675">
    <property type="component" value="Unassembled WGS sequence"/>
</dbReference>
<protein>
    <submittedName>
        <fullName evidence="1">Uncharacterized protein</fullName>
    </submittedName>
</protein>
<name>A0A4V6WMR2_9GAMM</name>
<keyword evidence="2" id="KW-1185">Reference proteome</keyword>
<sequence>MITVTDLPQHFMPPAIDHQRVKAAVTLLEQILEDDDFSLLEQFNQEYVVTPHTYRMLDVEFDDVEQHEGEFELLAALVMIPRPTPDAKNVSFEQAVQLLDYLHQEYRGVQHEMFSSDAQSPAIDKTLERQVISVYLNRLLDQLTQQHCMIIETFDCYPYHLTHVHSDIETQTECALAYKQLSSAQKLWLHLKRKNIELKDQPADLKISPLCMAVLEDA</sequence>
<comment type="caution">
    <text evidence="1">The sequence shown here is derived from an EMBL/GenBank/DDBJ whole genome shotgun (WGS) entry which is preliminary data.</text>
</comment>
<evidence type="ECO:0000313" key="2">
    <source>
        <dbReference type="Proteomes" id="UP000305675"/>
    </source>
</evidence>
<organism evidence="1 2">
    <name type="scientific">Ferrimonas aestuarii</name>
    <dbReference type="NCBI Taxonomy" id="2569539"/>
    <lineage>
        <taxon>Bacteria</taxon>
        <taxon>Pseudomonadati</taxon>
        <taxon>Pseudomonadota</taxon>
        <taxon>Gammaproteobacteria</taxon>
        <taxon>Alteromonadales</taxon>
        <taxon>Ferrimonadaceae</taxon>
        <taxon>Ferrimonas</taxon>
    </lineage>
</organism>
<gene>
    <name evidence="1" type="ORF">FCL42_17845</name>
</gene>
<dbReference type="RefSeq" id="WP_136864791.1">
    <property type="nucleotide sequence ID" value="NZ_SWCJ01000018.1"/>
</dbReference>